<feature type="region of interest" description="Disordered" evidence="1">
    <location>
        <begin position="172"/>
        <end position="191"/>
    </location>
</feature>
<dbReference type="Proteomes" id="UP000199289">
    <property type="component" value="Unassembled WGS sequence"/>
</dbReference>
<feature type="compositionally biased region" description="Basic and acidic residues" evidence="1">
    <location>
        <begin position="1"/>
        <end position="12"/>
    </location>
</feature>
<dbReference type="AlphaFoldDB" id="A0A1H1GIY1"/>
<evidence type="ECO:0000256" key="1">
    <source>
        <dbReference type="SAM" id="MobiDB-lite"/>
    </source>
</evidence>
<organism evidence="2 3">
    <name type="scientific">Halopelagius longus</name>
    <dbReference type="NCBI Taxonomy" id="1236180"/>
    <lineage>
        <taxon>Archaea</taxon>
        <taxon>Methanobacteriati</taxon>
        <taxon>Methanobacteriota</taxon>
        <taxon>Stenosarchaea group</taxon>
        <taxon>Halobacteria</taxon>
        <taxon>Halobacteriales</taxon>
        <taxon>Haloferacaceae</taxon>
    </lineage>
</organism>
<name>A0A1H1GIY1_9EURY</name>
<dbReference type="InterPro" id="IPR011050">
    <property type="entry name" value="Pectin_lyase_fold/virulence"/>
</dbReference>
<proteinExistence type="predicted"/>
<reference evidence="3" key="1">
    <citation type="submission" date="2016-10" db="EMBL/GenBank/DDBJ databases">
        <authorList>
            <person name="Varghese N."/>
            <person name="Submissions S."/>
        </authorList>
    </citation>
    <scope>NUCLEOTIDE SEQUENCE [LARGE SCALE GENOMIC DNA]</scope>
    <source>
        <strain evidence="3">CGMCC 1.12397</strain>
    </source>
</reference>
<dbReference type="SUPFAM" id="SSF51126">
    <property type="entry name" value="Pectin lyase-like"/>
    <property type="match status" value="1"/>
</dbReference>
<gene>
    <name evidence="2" type="ORF">SAMN05216278_3705</name>
</gene>
<feature type="compositionally biased region" description="Low complexity" evidence="1">
    <location>
        <begin position="235"/>
        <end position="252"/>
    </location>
</feature>
<dbReference type="EMBL" id="FNKQ01000006">
    <property type="protein sequence ID" value="SDR13202.1"/>
    <property type="molecule type" value="Genomic_DNA"/>
</dbReference>
<sequence length="565" mass="60145">MRRETDAARSTDDTEGGSLMGRRPYLKLAGAAVGAIALGSSSASAADTSVVVVDGRGGTDKTHYVIEVSDSIKKINTSVADTLSDSVSDTKVEGSVADGVDAFEYTGHITEFDFDGSAKVTTKPTLKDVSSDLVPEETSKNKIEVVSDGSITYEFTTSGKITKLFDNGKKSAEKENDSVTENDDGTWSASGFTGNGYGDGFEFEGELKAFSPNSDDFRLLLNGKEVSPEDFGDVSNDSGSDSDSSSSSSGSNEAHIGGGEGYSNVVPESEATEVVSSLSDLKSALNGASSGDVVYVAGDAEINMRESKLTVPSGVTLASNRGIGGAKGARLYTKGHPWGMLTLQSNSRVTGLRIAGPRWDWVDETETTELGLDAAGSGVEVDNIEGYGWGYAVVRTADDTHVHHCHLHHCSRMGHGYGIATEGSDYPIIEYNKFEHNRHSVQGNGGGYEIRYNVVDVPAISHVFDQHRPGGKTMKIHHNTVRVVKDEGGRSGSGNAPAVAIRGVPDDVADIHDNWFFNDKKPRSSPSGWTDEAIIQVHTDSWQNVEFNNNHYGSDEPASDIGHPR</sequence>
<feature type="region of interest" description="Disordered" evidence="1">
    <location>
        <begin position="228"/>
        <end position="264"/>
    </location>
</feature>
<feature type="region of interest" description="Disordered" evidence="1">
    <location>
        <begin position="1"/>
        <end position="20"/>
    </location>
</feature>
<evidence type="ECO:0000313" key="2">
    <source>
        <dbReference type="EMBL" id="SDR13202.1"/>
    </source>
</evidence>
<evidence type="ECO:0000313" key="3">
    <source>
        <dbReference type="Proteomes" id="UP000199289"/>
    </source>
</evidence>
<accession>A0A1H1GIY1</accession>
<dbReference type="InterPro" id="IPR006311">
    <property type="entry name" value="TAT_signal"/>
</dbReference>
<dbReference type="PROSITE" id="PS51318">
    <property type="entry name" value="TAT"/>
    <property type="match status" value="1"/>
</dbReference>
<protein>
    <submittedName>
        <fullName evidence="2">Right handed beta helix region</fullName>
    </submittedName>
</protein>
<feature type="region of interest" description="Disordered" evidence="1">
    <location>
        <begin position="546"/>
        <end position="565"/>
    </location>
</feature>